<dbReference type="Proteomes" id="UP000219167">
    <property type="component" value="Unassembled WGS sequence"/>
</dbReference>
<organism evidence="2 3">
    <name type="scientific">Rhizobium subbaraonis</name>
    <dbReference type="NCBI Taxonomy" id="908946"/>
    <lineage>
        <taxon>Bacteria</taxon>
        <taxon>Pseudomonadati</taxon>
        <taxon>Pseudomonadota</taxon>
        <taxon>Alphaproteobacteria</taxon>
        <taxon>Hyphomicrobiales</taxon>
        <taxon>Rhizobiaceae</taxon>
        <taxon>Rhizobium/Agrobacterium group</taxon>
        <taxon>Rhizobium</taxon>
    </lineage>
</organism>
<evidence type="ECO:0000256" key="1">
    <source>
        <dbReference type="SAM" id="Phobius"/>
    </source>
</evidence>
<dbReference type="RefSeq" id="WP_280952655.1">
    <property type="nucleotide sequence ID" value="NZ_OBQD01000005.1"/>
</dbReference>
<dbReference type="EMBL" id="OBQD01000005">
    <property type="protein sequence ID" value="SOC38709.1"/>
    <property type="molecule type" value="Genomic_DNA"/>
</dbReference>
<name>A0A285UA81_9HYPH</name>
<keyword evidence="1" id="KW-0472">Membrane</keyword>
<proteinExistence type="predicted"/>
<keyword evidence="3" id="KW-1185">Reference proteome</keyword>
<protein>
    <submittedName>
        <fullName evidence="2">Uncharacterized protein</fullName>
    </submittedName>
</protein>
<evidence type="ECO:0000313" key="3">
    <source>
        <dbReference type="Proteomes" id="UP000219167"/>
    </source>
</evidence>
<reference evidence="2 3" key="1">
    <citation type="submission" date="2017-08" db="EMBL/GenBank/DDBJ databases">
        <authorList>
            <person name="de Groot N.N."/>
        </authorList>
    </citation>
    <scope>NUCLEOTIDE SEQUENCE [LARGE SCALE GENOMIC DNA]</scope>
    <source>
        <strain evidence="2 3">JC85</strain>
    </source>
</reference>
<evidence type="ECO:0000313" key="2">
    <source>
        <dbReference type="EMBL" id="SOC38709.1"/>
    </source>
</evidence>
<accession>A0A285UA81</accession>
<keyword evidence="1" id="KW-0812">Transmembrane</keyword>
<dbReference type="AlphaFoldDB" id="A0A285UA81"/>
<keyword evidence="1" id="KW-1133">Transmembrane helix</keyword>
<feature type="transmembrane region" description="Helical" evidence="1">
    <location>
        <begin position="20"/>
        <end position="38"/>
    </location>
</feature>
<gene>
    <name evidence="2" type="ORF">SAMN05892877_105223</name>
</gene>
<sequence length="42" mass="4373">MKNLGTLSFKLLGIVEVSGTGLGIIVAGLLVLLVLPIVRARK</sequence>